<protein>
    <submittedName>
        <fullName evidence="2">Uncharacterized protein</fullName>
    </submittedName>
</protein>
<keyword evidence="1" id="KW-1133">Transmembrane helix</keyword>
<evidence type="ECO:0000313" key="2">
    <source>
        <dbReference type="EMBL" id="MCR8635371.1"/>
    </source>
</evidence>
<dbReference type="Proteomes" id="UP001300012">
    <property type="component" value="Unassembled WGS sequence"/>
</dbReference>
<feature type="transmembrane region" description="Helical" evidence="1">
    <location>
        <begin position="58"/>
        <end position="76"/>
    </location>
</feature>
<dbReference type="RefSeq" id="WP_258216919.1">
    <property type="nucleotide sequence ID" value="NZ_JANQBD010000027.1"/>
</dbReference>
<evidence type="ECO:0000313" key="3">
    <source>
        <dbReference type="Proteomes" id="UP001300012"/>
    </source>
</evidence>
<keyword evidence="3" id="KW-1185">Reference proteome</keyword>
<sequence>MPTTKSNSTAIIFSMFLWVSFGLSVISGLFTSFYMVNFDWYEKHLASLDQYFSITTRLLYYMEIVIFLIKELLPFLSNHSMGGRHTDDALD</sequence>
<name>A0ABT1YQC7_9BACL</name>
<dbReference type="EMBL" id="JANQBD010000027">
    <property type="protein sequence ID" value="MCR8635371.1"/>
    <property type="molecule type" value="Genomic_DNA"/>
</dbReference>
<accession>A0ABT1YQC7</accession>
<comment type="caution">
    <text evidence="2">The sequence shown here is derived from an EMBL/GenBank/DDBJ whole genome shotgun (WGS) entry which is preliminary data.</text>
</comment>
<feature type="transmembrane region" description="Helical" evidence="1">
    <location>
        <begin position="12"/>
        <end position="38"/>
    </location>
</feature>
<evidence type="ECO:0000256" key="1">
    <source>
        <dbReference type="SAM" id="Phobius"/>
    </source>
</evidence>
<keyword evidence="1" id="KW-0472">Membrane</keyword>
<proteinExistence type="predicted"/>
<reference evidence="2 3" key="1">
    <citation type="submission" date="2022-08" db="EMBL/GenBank/DDBJ databases">
        <title>Paenibacillus endoradicis sp. nov., Paenibacillus radicibacter sp. nov and Paenibacillus pararadicis sp. nov., three cold-adapted plant growth-promoting bacteria isolated from root of Larix gmelinii in Great Khingan.</title>
        <authorList>
            <person name="Xue H."/>
        </authorList>
    </citation>
    <scope>NUCLEOTIDE SEQUENCE [LARGE SCALE GENOMIC DNA]</scope>
    <source>
        <strain evidence="2 3">N5-1-1-5</strain>
    </source>
</reference>
<organism evidence="2 3">
    <name type="scientific">Paenibacillus radicis</name>
    <name type="common">ex Xue et al. 2023</name>
    <dbReference type="NCBI Taxonomy" id="2972489"/>
    <lineage>
        <taxon>Bacteria</taxon>
        <taxon>Bacillati</taxon>
        <taxon>Bacillota</taxon>
        <taxon>Bacilli</taxon>
        <taxon>Bacillales</taxon>
        <taxon>Paenibacillaceae</taxon>
        <taxon>Paenibacillus</taxon>
    </lineage>
</organism>
<gene>
    <name evidence="2" type="ORF">NV381_29630</name>
</gene>
<keyword evidence="1" id="KW-0812">Transmembrane</keyword>